<name>A0AAE4YCD4_9RHOB</name>
<dbReference type="InterPro" id="IPR008312">
    <property type="entry name" value="T6SS_TssB1"/>
</dbReference>
<accession>A0AAE4YCD4</accession>
<comment type="caution">
    <text evidence="3">The sequence shown here is derived from an EMBL/GenBank/DDBJ whole genome shotgun (WGS) entry which is preliminary data.</text>
</comment>
<organism evidence="3 4">
    <name type="scientific">Stagnihabitans tardus</name>
    <dbReference type="NCBI Taxonomy" id="2699202"/>
    <lineage>
        <taxon>Bacteria</taxon>
        <taxon>Pseudomonadati</taxon>
        <taxon>Pseudomonadota</taxon>
        <taxon>Alphaproteobacteria</taxon>
        <taxon>Rhodobacterales</taxon>
        <taxon>Paracoccaceae</taxon>
        <taxon>Stagnihabitans</taxon>
    </lineage>
</organism>
<feature type="compositionally biased region" description="Acidic residues" evidence="1">
    <location>
        <begin position="507"/>
        <end position="529"/>
    </location>
</feature>
<evidence type="ECO:0000313" key="4">
    <source>
        <dbReference type="Proteomes" id="UP001193501"/>
    </source>
</evidence>
<dbReference type="EMBL" id="JAABNR010000013">
    <property type="protein sequence ID" value="NBZ88826.1"/>
    <property type="molecule type" value="Genomic_DNA"/>
</dbReference>
<evidence type="ECO:0000259" key="2">
    <source>
        <dbReference type="Pfam" id="PF05943"/>
    </source>
</evidence>
<sequence>MAGTSFSLNFGTLAESPVKPAIKRFRIALLGDFSGRAARGEMEIGEDLMRRRPIKFDIDTVEKIIADFATDLVLPIGKKGQGIEVSLSGLEDLHPDELFGKVEMFEELVALKRRLAAGATAKGTVTELREWGKQYGKKVNPPARKSAGNSVPSDIKLSDFARLTGRKSKAKATPAEELMARVVGPHIQALPDPNAAAMQEAVEESLAEAMRLVLHHPEFQSVEAQWRMLDLIARNVETDQKLDIVLYDISAEELAADLAAHDDLTQSGFCQLLVEGTPDGRGAFTSICGLYTFEETPPHAELMGRIAKVAAHVRTPFFAAITPTFLDTKMEDRHPLVAEAWDALREMPEAAYIGLVSPRFLLRRPYGAKSEPIYEFDFEEFTETEGLSGMLWANPVALVTILLAQSFRKNGPSMQLGTIMSLGGMPYHYVKDRWGDQVALPCTERNLTQAKTQAALARGYIPVISVKGRDEVRLGSFNALNGAPIQGYWAGMPPPQPKEEVKPSFDEASEDSASEETADEGTGDSELDDLLAGFGADFGSSDDESSSEDDSSEESGGEDEMDAELAALLASL</sequence>
<dbReference type="PANTHER" id="PTHR35565:SF1">
    <property type="entry name" value="TYPE VI SECRETION SYSTEM CONTRACTILE SHEATH LARGE SUBUNIT"/>
    <property type="match status" value="1"/>
</dbReference>
<dbReference type="Pfam" id="PF05943">
    <property type="entry name" value="VipB"/>
    <property type="match status" value="1"/>
</dbReference>
<evidence type="ECO:0000256" key="1">
    <source>
        <dbReference type="SAM" id="MobiDB-lite"/>
    </source>
</evidence>
<reference evidence="3" key="1">
    <citation type="submission" date="2020-01" db="EMBL/GenBank/DDBJ databases">
        <authorList>
            <person name="Chen W.-M."/>
        </authorList>
    </citation>
    <scope>NUCLEOTIDE SEQUENCE</scope>
    <source>
        <strain evidence="3">CYK-10</strain>
    </source>
</reference>
<feature type="region of interest" description="Disordered" evidence="1">
    <location>
        <begin position="488"/>
        <end position="572"/>
    </location>
</feature>
<gene>
    <name evidence="3" type="ORF">GV832_14630</name>
</gene>
<dbReference type="Pfam" id="PF05591">
    <property type="entry name" value="T6SS_VipA"/>
    <property type="match status" value="1"/>
</dbReference>
<dbReference type="AlphaFoldDB" id="A0AAE4YCD4"/>
<dbReference type="InterPro" id="IPR010269">
    <property type="entry name" value="T6SS_TssC-like"/>
</dbReference>
<keyword evidence="4" id="KW-1185">Reference proteome</keyword>
<proteinExistence type="predicted"/>
<feature type="compositionally biased region" description="Acidic residues" evidence="1">
    <location>
        <begin position="540"/>
        <end position="563"/>
    </location>
</feature>
<evidence type="ECO:0000313" key="3">
    <source>
        <dbReference type="EMBL" id="NBZ88826.1"/>
    </source>
</evidence>
<dbReference type="InterPro" id="IPR044031">
    <property type="entry name" value="TssC1_N"/>
</dbReference>
<feature type="domain" description="TssC1 N-terminal" evidence="2">
    <location>
        <begin position="200"/>
        <end position="479"/>
    </location>
</feature>
<dbReference type="PANTHER" id="PTHR35565">
    <property type="entry name" value="CYTOPLASMIC PROTEIN-RELATED"/>
    <property type="match status" value="1"/>
</dbReference>
<protein>
    <recommendedName>
        <fullName evidence="2">TssC1 N-terminal domain-containing protein</fullName>
    </recommendedName>
</protein>
<dbReference type="RefSeq" id="WP_168775633.1">
    <property type="nucleotide sequence ID" value="NZ_JAABNR010000013.1"/>
</dbReference>
<dbReference type="Proteomes" id="UP001193501">
    <property type="component" value="Unassembled WGS sequence"/>
</dbReference>